<keyword evidence="6 9" id="KW-1133">Transmembrane helix</keyword>
<dbReference type="SUPFAM" id="SSF103506">
    <property type="entry name" value="Mitochondrial carrier"/>
    <property type="match status" value="1"/>
</dbReference>
<keyword evidence="4" id="KW-0677">Repeat</keyword>
<comment type="caution">
    <text evidence="10">The sequence shown here is derived from an EMBL/GenBank/DDBJ whole genome shotgun (WGS) entry which is preliminary data.</text>
</comment>
<evidence type="ECO:0000256" key="1">
    <source>
        <dbReference type="ARBA" id="ARBA00004141"/>
    </source>
</evidence>
<protein>
    <submittedName>
        <fullName evidence="10">Mitochondrial carrier</fullName>
    </submittedName>
</protein>
<feature type="region of interest" description="Disordered" evidence="8">
    <location>
        <begin position="112"/>
        <end position="137"/>
    </location>
</feature>
<reference evidence="10" key="2">
    <citation type="submission" date="2023-05" db="EMBL/GenBank/DDBJ databases">
        <authorList>
            <consortium name="Lawrence Berkeley National Laboratory"/>
            <person name="Steindorff A."/>
            <person name="Hensen N."/>
            <person name="Bonometti L."/>
            <person name="Westerberg I."/>
            <person name="Brannstrom I.O."/>
            <person name="Guillou S."/>
            <person name="Cros-Aarteil S."/>
            <person name="Calhoun S."/>
            <person name="Haridas S."/>
            <person name="Kuo A."/>
            <person name="Mondo S."/>
            <person name="Pangilinan J."/>
            <person name="Riley R."/>
            <person name="Labutti K."/>
            <person name="Andreopoulos B."/>
            <person name="Lipzen A."/>
            <person name="Chen C."/>
            <person name="Yanf M."/>
            <person name="Daum C."/>
            <person name="Ng V."/>
            <person name="Clum A."/>
            <person name="Ohm R."/>
            <person name="Martin F."/>
            <person name="Silar P."/>
            <person name="Natvig D."/>
            <person name="Lalanne C."/>
            <person name="Gautier V."/>
            <person name="Ament-Velasquez S.L."/>
            <person name="Kruys A."/>
            <person name="Hutchinson M.I."/>
            <person name="Powell A.J."/>
            <person name="Barry K."/>
            <person name="Miller A.N."/>
            <person name="Grigoriev I.V."/>
            <person name="Debuchy R."/>
            <person name="Gladieux P."/>
            <person name="Thoren M.H."/>
            <person name="Johannesson H."/>
        </authorList>
    </citation>
    <scope>NUCLEOTIDE SEQUENCE</scope>
    <source>
        <strain evidence="10">CBS 123565</strain>
    </source>
</reference>
<reference evidence="10" key="1">
    <citation type="journal article" date="2023" name="Mol. Phylogenet. Evol.">
        <title>Genome-scale phylogeny and comparative genomics of the fungal order Sordariales.</title>
        <authorList>
            <person name="Hensen N."/>
            <person name="Bonometti L."/>
            <person name="Westerberg I."/>
            <person name="Brannstrom I.O."/>
            <person name="Guillou S."/>
            <person name="Cros-Aarteil S."/>
            <person name="Calhoun S."/>
            <person name="Haridas S."/>
            <person name="Kuo A."/>
            <person name="Mondo S."/>
            <person name="Pangilinan J."/>
            <person name="Riley R."/>
            <person name="LaButti K."/>
            <person name="Andreopoulos B."/>
            <person name="Lipzen A."/>
            <person name="Chen C."/>
            <person name="Yan M."/>
            <person name="Daum C."/>
            <person name="Ng V."/>
            <person name="Clum A."/>
            <person name="Steindorff A."/>
            <person name="Ohm R.A."/>
            <person name="Martin F."/>
            <person name="Silar P."/>
            <person name="Natvig D.O."/>
            <person name="Lalanne C."/>
            <person name="Gautier V."/>
            <person name="Ament-Velasquez S.L."/>
            <person name="Kruys A."/>
            <person name="Hutchinson M.I."/>
            <person name="Powell A.J."/>
            <person name="Barry K."/>
            <person name="Miller A.N."/>
            <person name="Grigoriev I.V."/>
            <person name="Debuchy R."/>
            <person name="Gladieux P."/>
            <person name="Hiltunen Thoren M."/>
            <person name="Johannesson H."/>
        </authorList>
    </citation>
    <scope>NUCLEOTIDE SEQUENCE</scope>
    <source>
        <strain evidence="10">CBS 123565</strain>
    </source>
</reference>
<evidence type="ECO:0000313" key="10">
    <source>
        <dbReference type="EMBL" id="KAK4137769.1"/>
    </source>
</evidence>
<sequence>MANHNDGVNPLRPYYIPPTIGEPPEVLPTPGPRAFTQANSTGRYASKARDIFSDIDYKDYLAEPSPSVVQTVKEVLDELLWKYSSVLMAQPFEVAKTVMQVRSQDDVGGLEAAANAADEARQQQADQRASMYDEDALSDTDSDLDEAAFFTSHQPRARSPSFSRSRNPRHPAPLSSPRGPARPIPAHQLAIRTPDSVLEVIAQLWQKEGAWGVWKGSNATFIYSVLQSLLENWSRSLLSALFNVPDLGVKNDMDRLVDIASPYPWASLFVAAAAAVATGLILAPLDLVRTRLVITSTARASRRTLSVLRSLPSYLCPSALLIPTVLHSLVHPLLTLSTPLVLRSHFMIDRELAPTTFSIAKFCSSTVALLLKLPLETVLRRGQVAVLAEPRPVTALEQAPAGKGKKAAAVALDEAAAGVSETIVPLGRYAGVFGTMYTIVKDEGSRAVQPAAAASGAAKKGKGGVAETVYRRGQGLDGLWRGWKVSWWGLVGLWAAGVLGGGGDGEF</sequence>
<dbReference type="AlphaFoldDB" id="A0AAN6ZHI3"/>
<feature type="compositionally biased region" description="Low complexity" evidence="8">
    <location>
        <begin position="112"/>
        <end position="129"/>
    </location>
</feature>
<evidence type="ECO:0000256" key="8">
    <source>
        <dbReference type="SAM" id="MobiDB-lite"/>
    </source>
</evidence>
<keyword evidence="3 9" id="KW-0812">Transmembrane</keyword>
<dbReference type="Pfam" id="PF00153">
    <property type="entry name" value="Mito_carr"/>
    <property type="match status" value="1"/>
</dbReference>
<proteinExistence type="predicted"/>
<dbReference type="EMBL" id="MU853402">
    <property type="protein sequence ID" value="KAK4137769.1"/>
    <property type="molecule type" value="Genomic_DNA"/>
</dbReference>
<feature type="transmembrane region" description="Helical" evidence="9">
    <location>
        <begin position="306"/>
        <end position="330"/>
    </location>
</feature>
<evidence type="ECO:0000256" key="2">
    <source>
        <dbReference type="ARBA" id="ARBA00004325"/>
    </source>
</evidence>
<evidence type="ECO:0000256" key="4">
    <source>
        <dbReference type="ARBA" id="ARBA00022737"/>
    </source>
</evidence>
<keyword evidence="11" id="KW-1185">Reference proteome</keyword>
<dbReference type="InterPro" id="IPR023395">
    <property type="entry name" value="MCP_dom_sf"/>
</dbReference>
<dbReference type="InterPro" id="IPR018108">
    <property type="entry name" value="MCP_transmembrane"/>
</dbReference>
<feature type="non-terminal residue" evidence="10">
    <location>
        <position position="507"/>
    </location>
</feature>
<gene>
    <name evidence="10" type="ORF">BT67DRAFT_396579</name>
</gene>
<feature type="region of interest" description="Disordered" evidence="8">
    <location>
        <begin position="152"/>
        <end position="184"/>
    </location>
</feature>
<evidence type="ECO:0000256" key="9">
    <source>
        <dbReference type="SAM" id="Phobius"/>
    </source>
</evidence>
<keyword evidence="7 9" id="KW-0472">Membrane</keyword>
<comment type="subcellular location">
    <subcellularLocation>
        <location evidence="1">Membrane</location>
        <topology evidence="1">Multi-pass membrane protein</topology>
    </subcellularLocation>
    <subcellularLocation>
        <location evidence="2">Mitochondrion membrane</location>
    </subcellularLocation>
</comment>
<keyword evidence="5" id="KW-0496">Mitochondrion</keyword>
<dbReference type="PANTHER" id="PTHR24089">
    <property type="entry name" value="SOLUTE CARRIER FAMILY 25"/>
    <property type="match status" value="1"/>
</dbReference>
<evidence type="ECO:0000256" key="6">
    <source>
        <dbReference type="ARBA" id="ARBA00022989"/>
    </source>
</evidence>
<accession>A0AAN6ZHI3</accession>
<dbReference type="Gene3D" id="1.50.40.10">
    <property type="entry name" value="Mitochondrial carrier domain"/>
    <property type="match status" value="1"/>
</dbReference>
<evidence type="ECO:0000313" key="11">
    <source>
        <dbReference type="Proteomes" id="UP001304895"/>
    </source>
</evidence>
<name>A0AAN6ZHI3_9PEZI</name>
<keyword evidence="5" id="KW-0999">Mitochondrion inner membrane</keyword>
<feature type="transmembrane region" description="Helical" evidence="9">
    <location>
        <begin position="263"/>
        <end position="285"/>
    </location>
</feature>
<evidence type="ECO:0000256" key="3">
    <source>
        <dbReference type="ARBA" id="ARBA00022692"/>
    </source>
</evidence>
<dbReference type="GO" id="GO:0031966">
    <property type="term" value="C:mitochondrial membrane"/>
    <property type="evidence" value="ECO:0007669"/>
    <property type="project" value="UniProtKB-SubCell"/>
</dbReference>
<evidence type="ECO:0000256" key="7">
    <source>
        <dbReference type="ARBA" id="ARBA00023136"/>
    </source>
</evidence>
<organism evidence="10 11">
    <name type="scientific">Trichocladium antarcticum</name>
    <dbReference type="NCBI Taxonomy" id="1450529"/>
    <lineage>
        <taxon>Eukaryota</taxon>
        <taxon>Fungi</taxon>
        <taxon>Dikarya</taxon>
        <taxon>Ascomycota</taxon>
        <taxon>Pezizomycotina</taxon>
        <taxon>Sordariomycetes</taxon>
        <taxon>Sordariomycetidae</taxon>
        <taxon>Sordariales</taxon>
        <taxon>Chaetomiaceae</taxon>
        <taxon>Trichocladium</taxon>
    </lineage>
</organism>
<evidence type="ECO:0000256" key="5">
    <source>
        <dbReference type="ARBA" id="ARBA00022792"/>
    </source>
</evidence>
<dbReference type="Proteomes" id="UP001304895">
    <property type="component" value="Unassembled WGS sequence"/>
</dbReference>